<dbReference type="InterPro" id="IPR001387">
    <property type="entry name" value="Cro/C1-type_HTH"/>
</dbReference>
<dbReference type="Pfam" id="PF13560">
    <property type="entry name" value="HTH_31"/>
    <property type="match status" value="1"/>
</dbReference>
<dbReference type="SMART" id="SM00530">
    <property type="entry name" value="HTH_XRE"/>
    <property type="match status" value="1"/>
</dbReference>
<dbReference type="Gene3D" id="3.30.450.180">
    <property type="match status" value="1"/>
</dbReference>
<dbReference type="EMBL" id="PVTF01000008">
    <property type="protein sequence ID" value="PRY38926.1"/>
    <property type="molecule type" value="Genomic_DNA"/>
</dbReference>
<dbReference type="AlphaFoldDB" id="A0A2T0SZT2"/>
<dbReference type="CDD" id="cd00093">
    <property type="entry name" value="HTH_XRE"/>
    <property type="match status" value="1"/>
</dbReference>
<dbReference type="GO" id="GO:0003677">
    <property type="term" value="F:DNA binding"/>
    <property type="evidence" value="ECO:0007669"/>
    <property type="project" value="InterPro"/>
</dbReference>
<dbReference type="RefSeq" id="WP_106190292.1">
    <property type="nucleotide sequence ID" value="NZ_PVTF01000008.1"/>
</dbReference>
<dbReference type="Proteomes" id="UP000239494">
    <property type="component" value="Unassembled WGS sequence"/>
</dbReference>
<dbReference type="PANTHER" id="PTHR35010">
    <property type="entry name" value="BLL4672 PROTEIN-RELATED"/>
    <property type="match status" value="1"/>
</dbReference>
<proteinExistence type="predicted"/>
<dbReference type="OrthoDB" id="3608749at2"/>
<accession>A0A2T0SZT2</accession>
<evidence type="ECO:0000313" key="2">
    <source>
        <dbReference type="EMBL" id="PRY38926.1"/>
    </source>
</evidence>
<evidence type="ECO:0000313" key="3">
    <source>
        <dbReference type="Proteomes" id="UP000239494"/>
    </source>
</evidence>
<dbReference type="Gene3D" id="1.10.260.40">
    <property type="entry name" value="lambda repressor-like DNA-binding domains"/>
    <property type="match status" value="1"/>
</dbReference>
<comment type="caution">
    <text evidence="2">The sequence shown here is derived from an EMBL/GenBank/DDBJ whole genome shotgun (WGS) entry which is preliminary data.</text>
</comment>
<gene>
    <name evidence="2" type="ORF">CLV43_108326</name>
</gene>
<sequence length="281" mass="31105">MDRTELGAALRMWRERINPSDVGLPAGLRRRTPGLRREEVAHLAGVSVDYLVRLEQARGPHPSEVVLSALARALRLSEAECDHLFRLAGVSPPGAGRIRATVRPSVLRLFDRFADVPAMLIDAKTDVLAWNPVAAALLGDYSAVPHAERNVAWQAFLGGAGRRWMDPVDRARISAHLVADLRRASARYPDDPGLRRLVGALLAGSPRFADLWEGHDVEEHRSERKTIHHPELGEIVLDCDHLQLDKDDQVLIIYSAEPGTPSARALELLRAVGLQRFAERP</sequence>
<dbReference type="Pfam" id="PF17765">
    <property type="entry name" value="MLTR_LBD"/>
    <property type="match status" value="1"/>
</dbReference>
<organism evidence="2 3">
    <name type="scientific">Umezawaea tangerina</name>
    <dbReference type="NCBI Taxonomy" id="84725"/>
    <lineage>
        <taxon>Bacteria</taxon>
        <taxon>Bacillati</taxon>
        <taxon>Actinomycetota</taxon>
        <taxon>Actinomycetes</taxon>
        <taxon>Pseudonocardiales</taxon>
        <taxon>Pseudonocardiaceae</taxon>
        <taxon>Umezawaea</taxon>
    </lineage>
</organism>
<dbReference type="PROSITE" id="PS50943">
    <property type="entry name" value="HTH_CROC1"/>
    <property type="match status" value="1"/>
</dbReference>
<name>A0A2T0SZT2_9PSEU</name>
<feature type="domain" description="HTH cro/C1-type" evidence="1">
    <location>
        <begin position="34"/>
        <end position="81"/>
    </location>
</feature>
<dbReference type="PANTHER" id="PTHR35010:SF2">
    <property type="entry name" value="BLL4672 PROTEIN"/>
    <property type="match status" value="1"/>
</dbReference>
<protein>
    <submittedName>
        <fullName evidence="2">Helix-turn-helix protein</fullName>
    </submittedName>
</protein>
<keyword evidence="3" id="KW-1185">Reference proteome</keyword>
<dbReference type="SUPFAM" id="SSF47413">
    <property type="entry name" value="lambda repressor-like DNA-binding domains"/>
    <property type="match status" value="1"/>
</dbReference>
<dbReference type="InterPro" id="IPR010982">
    <property type="entry name" value="Lambda_DNA-bd_dom_sf"/>
</dbReference>
<reference evidence="2 3" key="1">
    <citation type="submission" date="2018-03" db="EMBL/GenBank/DDBJ databases">
        <title>Genomic Encyclopedia of Archaeal and Bacterial Type Strains, Phase II (KMG-II): from individual species to whole genera.</title>
        <authorList>
            <person name="Goeker M."/>
        </authorList>
    </citation>
    <scope>NUCLEOTIDE SEQUENCE [LARGE SCALE GENOMIC DNA]</scope>
    <source>
        <strain evidence="2 3">DSM 44720</strain>
    </source>
</reference>
<dbReference type="InterPro" id="IPR041413">
    <property type="entry name" value="MLTR_LBD"/>
</dbReference>
<evidence type="ECO:0000259" key="1">
    <source>
        <dbReference type="PROSITE" id="PS50943"/>
    </source>
</evidence>